<dbReference type="RefSeq" id="WP_204731425.1">
    <property type="nucleotide sequence ID" value="NZ_JAVDWE010000001.1"/>
</dbReference>
<accession>A0ABU1V4T6</accession>
<proteinExistence type="predicted"/>
<gene>
    <name evidence="1" type="ORF">J2X09_000128</name>
</gene>
<dbReference type="EMBL" id="JAVDWE010000001">
    <property type="protein sequence ID" value="MDR7092405.1"/>
    <property type="molecule type" value="Genomic_DNA"/>
</dbReference>
<dbReference type="Proteomes" id="UP001265550">
    <property type="component" value="Unassembled WGS sequence"/>
</dbReference>
<protein>
    <recommendedName>
        <fullName evidence="3">ATPase with chaperone activity</fullName>
    </recommendedName>
</protein>
<reference evidence="1 2" key="1">
    <citation type="submission" date="2023-07" db="EMBL/GenBank/DDBJ databases">
        <title>Sorghum-associated microbial communities from plants grown in Nebraska, USA.</title>
        <authorList>
            <person name="Schachtman D."/>
        </authorList>
    </citation>
    <scope>NUCLEOTIDE SEQUENCE [LARGE SCALE GENOMIC DNA]</scope>
    <source>
        <strain evidence="1 2">BE240</strain>
    </source>
</reference>
<evidence type="ECO:0008006" key="3">
    <source>
        <dbReference type="Google" id="ProtNLM"/>
    </source>
</evidence>
<evidence type="ECO:0000313" key="2">
    <source>
        <dbReference type="Proteomes" id="UP001265550"/>
    </source>
</evidence>
<organism evidence="1 2">
    <name type="scientific">Hydrogenophaga laconesensis</name>
    <dbReference type="NCBI Taxonomy" id="1805971"/>
    <lineage>
        <taxon>Bacteria</taxon>
        <taxon>Pseudomonadati</taxon>
        <taxon>Pseudomonadota</taxon>
        <taxon>Betaproteobacteria</taxon>
        <taxon>Burkholderiales</taxon>
        <taxon>Comamonadaceae</taxon>
        <taxon>Hydrogenophaga</taxon>
    </lineage>
</organism>
<keyword evidence="2" id="KW-1185">Reference proteome</keyword>
<comment type="caution">
    <text evidence="1">The sequence shown here is derived from an EMBL/GenBank/DDBJ whole genome shotgun (WGS) entry which is preliminary data.</text>
</comment>
<name>A0ABU1V4T6_9BURK</name>
<evidence type="ECO:0000313" key="1">
    <source>
        <dbReference type="EMBL" id="MDR7092405.1"/>
    </source>
</evidence>
<sequence length="107" mass="11845">MSDESQIEIPPSFLALYVAPGRQKPSLPRAELAVRYELCEDLAQMLTETARNMEFGLGIAESDVLARCLQGLRVEPVVVSEAESVWVVRRLAELLDWSLLEGGMPDA</sequence>